<sequence>MKNQIRCGNCNRLLAKGQAVNLQIKCPRCGTLNHLKATSLNPESQRASTGDSREDTDRQCNHVPR</sequence>
<feature type="compositionally biased region" description="Basic and acidic residues" evidence="1">
    <location>
        <begin position="51"/>
        <end position="65"/>
    </location>
</feature>
<dbReference type="Pfam" id="PF10122">
    <property type="entry name" value="Zn_ribbon_Com"/>
    <property type="match status" value="1"/>
</dbReference>
<proteinExistence type="predicted"/>
<evidence type="ECO:0000256" key="1">
    <source>
        <dbReference type="SAM" id="MobiDB-lite"/>
    </source>
</evidence>
<feature type="region of interest" description="Disordered" evidence="1">
    <location>
        <begin position="37"/>
        <end position="65"/>
    </location>
</feature>
<comment type="caution">
    <text evidence="2">The sequence shown here is derived from an EMBL/GenBank/DDBJ whole genome shotgun (WGS) entry which is preliminary data.</text>
</comment>
<dbReference type="GO" id="GO:0003677">
    <property type="term" value="F:DNA binding"/>
    <property type="evidence" value="ECO:0007669"/>
    <property type="project" value="UniProtKB-KW"/>
</dbReference>
<dbReference type="RefSeq" id="WP_371386286.1">
    <property type="nucleotide sequence ID" value="NZ_JBGLYH010000018.1"/>
</dbReference>
<dbReference type="InterPro" id="IPR019294">
    <property type="entry name" value="Translation_reg_Com"/>
</dbReference>
<organism evidence="2 3">
    <name type="scientific">Pseudodesulfovibrio karagichevae</name>
    <dbReference type="NCBI Taxonomy" id="3239305"/>
    <lineage>
        <taxon>Bacteria</taxon>
        <taxon>Pseudomonadati</taxon>
        <taxon>Thermodesulfobacteriota</taxon>
        <taxon>Desulfovibrionia</taxon>
        <taxon>Desulfovibrionales</taxon>
        <taxon>Desulfovibrionaceae</taxon>
    </lineage>
</organism>
<protein>
    <submittedName>
        <fullName evidence="2">Com family DNA-binding transcriptional regulator</fullName>
    </submittedName>
</protein>
<name>A0ABV4K405_9BACT</name>
<keyword evidence="2" id="KW-0238">DNA-binding</keyword>
<evidence type="ECO:0000313" key="2">
    <source>
        <dbReference type="EMBL" id="MEZ7196765.1"/>
    </source>
</evidence>
<keyword evidence="3" id="KW-1185">Reference proteome</keyword>
<reference evidence="2 3" key="1">
    <citation type="submission" date="2024-08" db="EMBL/GenBank/DDBJ databases">
        <title>Sulfate-reducing bacteria isolated from formation water of the oil field in Kazakhstan and description of Pseudodesulfovibrio sp.</title>
        <authorList>
            <person name="Bidzhieva S.K."/>
            <person name="Tourova T.P."/>
            <person name="Grouzdev D.S."/>
            <person name="Beletsky A.V."/>
            <person name="Sokolova D.S."/>
            <person name="Samigullina S.R."/>
            <person name="Poltaraus A.B."/>
            <person name="Avtukh A.N."/>
            <person name="Tereshina V.M."/>
            <person name="Zhaparov N.S."/>
            <person name="Mardanov A.V."/>
            <person name="Nazina T.N."/>
        </authorList>
    </citation>
    <scope>NUCLEOTIDE SEQUENCE [LARGE SCALE GENOMIC DNA]</scope>
    <source>
        <strain evidence="2 3">9FUS</strain>
    </source>
</reference>
<accession>A0ABV4K405</accession>
<feature type="compositionally biased region" description="Polar residues" evidence="1">
    <location>
        <begin position="37"/>
        <end position="50"/>
    </location>
</feature>
<dbReference type="Proteomes" id="UP001568698">
    <property type="component" value="Unassembled WGS sequence"/>
</dbReference>
<gene>
    <name evidence="2" type="ORF">AB6M95_08405</name>
</gene>
<evidence type="ECO:0000313" key="3">
    <source>
        <dbReference type="Proteomes" id="UP001568698"/>
    </source>
</evidence>
<dbReference type="EMBL" id="JBGLYH010000018">
    <property type="protein sequence ID" value="MEZ7196765.1"/>
    <property type="molecule type" value="Genomic_DNA"/>
</dbReference>